<evidence type="ECO:0000313" key="8">
    <source>
        <dbReference type="Proteomes" id="UP000035526"/>
    </source>
</evidence>
<proteinExistence type="predicted"/>
<dbReference type="EMBL" id="JAIS01000085">
    <property type="protein sequence ID" value="KLE00551.1"/>
    <property type="molecule type" value="Genomic_DNA"/>
</dbReference>
<dbReference type="Pfam" id="PF17287">
    <property type="entry name" value="POTRA_3"/>
    <property type="match status" value="1"/>
</dbReference>
<feature type="domain" description="ShlB POTRA" evidence="6">
    <location>
        <begin position="143"/>
        <end position="192"/>
    </location>
</feature>
<keyword evidence="3" id="KW-0998">Cell outer membrane</keyword>
<comment type="caution">
    <text evidence="7">The sequence shown here is derived from an EMBL/GenBank/DDBJ whole genome shotgun (WGS) entry which is preliminary data.</text>
</comment>
<dbReference type="InterPro" id="IPR013686">
    <property type="entry name" value="Polypept-transport_assoc_ShlB"/>
</dbReference>
<dbReference type="PANTHER" id="PTHR34597:SF3">
    <property type="entry name" value="OUTER MEMBRANE TRANSPORTER CDIB"/>
    <property type="match status" value="1"/>
</dbReference>
<keyword evidence="1" id="KW-1134">Transmembrane beta strand</keyword>
<reference evidence="7 8" key="1">
    <citation type="submission" date="2014-01" db="EMBL/GenBank/DDBJ databases">
        <title>Development of a Comparative Genomic Fingerprinting Assay for High Resolution Genotyping of Arcobacter butzleri.</title>
        <authorList>
            <person name="Webb A.L."/>
            <person name="Inglis G.D."/>
            <person name="Kruczkiewicz P."/>
            <person name="Selinger L.B."/>
            <person name="Taboada E.N."/>
        </authorList>
    </citation>
    <scope>NUCLEOTIDE SEQUENCE [LARGE SCALE GENOMIC DNA]</scope>
    <source>
        <strain evidence="7 8">L351</strain>
    </source>
</reference>
<dbReference type="GO" id="GO:0046819">
    <property type="term" value="P:protein secretion by the type V secretion system"/>
    <property type="evidence" value="ECO:0007669"/>
    <property type="project" value="TreeGrafter"/>
</dbReference>
<dbReference type="Gene3D" id="2.40.160.50">
    <property type="entry name" value="membrane protein fhac: a member of the omp85/tpsb transporter family"/>
    <property type="match status" value="1"/>
</dbReference>
<evidence type="ECO:0000256" key="1">
    <source>
        <dbReference type="ARBA" id="ARBA00022452"/>
    </source>
</evidence>
<dbReference type="InterPro" id="IPR005565">
    <property type="entry name" value="Hemolysn_activator_HlyB_C"/>
</dbReference>
<dbReference type="InterPro" id="IPR051544">
    <property type="entry name" value="TPS_OM_transporter"/>
</dbReference>
<evidence type="ECO:0000313" key="7">
    <source>
        <dbReference type="EMBL" id="KLE00551.1"/>
    </source>
</evidence>
<evidence type="ECO:0000256" key="2">
    <source>
        <dbReference type="ARBA" id="ARBA00022692"/>
    </source>
</evidence>
<keyword evidence="2" id="KW-0812">Transmembrane</keyword>
<dbReference type="Proteomes" id="UP000035526">
    <property type="component" value="Unassembled WGS sequence"/>
</dbReference>
<dbReference type="Gene3D" id="3.10.20.310">
    <property type="entry name" value="membrane protein fhac"/>
    <property type="match status" value="1"/>
</dbReference>
<dbReference type="PIRSF" id="PIRSF029745">
    <property type="entry name" value="FhaC"/>
    <property type="match status" value="1"/>
</dbReference>
<organism evidence="7 8">
    <name type="scientific">Aliarcobacter butzleri L351</name>
    <dbReference type="NCBI Taxonomy" id="1447259"/>
    <lineage>
        <taxon>Bacteria</taxon>
        <taxon>Pseudomonadati</taxon>
        <taxon>Campylobacterota</taxon>
        <taxon>Epsilonproteobacteria</taxon>
        <taxon>Campylobacterales</taxon>
        <taxon>Arcobacteraceae</taxon>
        <taxon>Aliarcobacter</taxon>
    </lineage>
</organism>
<evidence type="ECO:0000259" key="6">
    <source>
        <dbReference type="Pfam" id="PF17287"/>
    </source>
</evidence>
<protein>
    <submittedName>
        <fullName evidence="7">Hemin transporter</fullName>
    </submittedName>
</protein>
<keyword evidence="1" id="KW-0472">Membrane</keyword>
<dbReference type="AlphaFoldDB" id="A0A837J4U0"/>
<evidence type="ECO:0000259" key="4">
    <source>
        <dbReference type="Pfam" id="PF03865"/>
    </source>
</evidence>
<dbReference type="InterPro" id="IPR027282">
    <property type="entry name" value="TPS"/>
</dbReference>
<dbReference type="RefSeq" id="WP_046991871.1">
    <property type="nucleotide sequence ID" value="NZ_JAIS01000085.1"/>
</dbReference>
<dbReference type="PANTHER" id="PTHR34597">
    <property type="entry name" value="SLR1661 PROTEIN"/>
    <property type="match status" value="1"/>
</dbReference>
<accession>A0A837J4U0</accession>
<evidence type="ECO:0000256" key="3">
    <source>
        <dbReference type="ARBA" id="ARBA00023237"/>
    </source>
</evidence>
<name>A0A837J4U0_9BACT</name>
<dbReference type="Pfam" id="PF08479">
    <property type="entry name" value="POTRA_2"/>
    <property type="match status" value="1"/>
</dbReference>
<dbReference type="Pfam" id="PF03865">
    <property type="entry name" value="ShlB"/>
    <property type="match status" value="1"/>
</dbReference>
<dbReference type="InterPro" id="IPR035251">
    <property type="entry name" value="ShlB_POTRA"/>
</dbReference>
<gene>
    <name evidence="7" type="ORF">AF76_07490</name>
</gene>
<dbReference type="GO" id="GO:0098046">
    <property type="term" value="C:type V protein secretion system complex"/>
    <property type="evidence" value="ECO:0007669"/>
    <property type="project" value="TreeGrafter"/>
</dbReference>
<sequence>MKNLFLLIIFINYLFAANPNEIINRQIKDLQEKQIFEQQKSDKQINNKSFETNLLNIDEDIKEETCINISAINILDATVFKEDDFQDLIQPYLNKCNGMKNLSNLRDKISNRYIDKGYVTSRAYFKVQDLSAGKIDIFVLEGKIEDIESEDINVLNLYPNYKNKILNIKDIEVIVKQAQRLQSQNLDIQLLPASQVGYTIVKITNKSEYKPYYGNVGINNFGREKTGKYQIYNNFNYENLLGINDILCLNLNSTNRALKNNDRTLGTSINYSLPLERFLFDFYYNYSNYKQINFDEFSNDFRSNGANESFGVNSSYNLFQSLNHSFDLLLNYEKKETRNFLNDTRLDLQSYSSSSLDFGFKHSFINNSFEYYSKFLAQKGVAAEQDDMANQEKYYTKYLIDLGFTKYFDTENDLKYNLYLRGQHSKDRLSGSDELYMGGVYSVRGFEDEGLSGNRGFYVRNDVSVKYQIEDITLAPYIGLDYGYVVKDENNISGKIVGSSVGSKFYWKNFNLELFYMMPLREAKIIEDENSKFFGANLVYNY</sequence>
<evidence type="ECO:0000259" key="5">
    <source>
        <dbReference type="Pfam" id="PF08479"/>
    </source>
</evidence>
<dbReference type="GO" id="GO:0008320">
    <property type="term" value="F:protein transmembrane transporter activity"/>
    <property type="evidence" value="ECO:0007669"/>
    <property type="project" value="TreeGrafter"/>
</dbReference>
<feature type="domain" description="Haemolysin activator HlyB C-terminal" evidence="4">
    <location>
        <begin position="197"/>
        <end position="504"/>
    </location>
</feature>
<feature type="domain" description="Polypeptide-transport-associated ShlB-type" evidence="5">
    <location>
        <begin position="68"/>
        <end position="142"/>
    </location>
</feature>